<evidence type="ECO:0000256" key="8">
    <source>
        <dbReference type="SAM" id="Phobius"/>
    </source>
</evidence>
<dbReference type="NCBIfam" id="TIGR02857">
    <property type="entry name" value="CydD"/>
    <property type="match status" value="1"/>
</dbReference>
<evidence type="ECO:0000256" key="5">
    <source>
        <dbReference type="ARBA" id="ARBA00022840"/>
    </source>
</evidence>
<dbReference type="PANTHER" id="PTHR24221">
    <property type="entry name" value="ATP-BINDING CASSETTE SUB-FAMILY B"/>
    <property type="match status" value="1"/>
</dbReference>
<dbReference type="Gene3D" id="3.40.50.300">
    <property type="entry name" value="P-loop containing nucleotide triphosphate hydrolases"/>
    <property type="match status" value="1"/>
</dbReference>
<dbReference type="InterPro" id="IPR036640">
    <property type="entry name" value="ABC1_TM_sf"/>
</dbReference>
<dbReference type="InterPro" id="IPR017871">
    <property type="entry name" value="ABC_transporter-like_CS"/>
</dbReference>
<evidence type="ECO:0000313" key="11">
    <source>
        <dbReference type="EMBL" id="KEQ00596.1"/>
    </source>
</evidence>
<keyword evidence="3 8" id="KW-0812">Transmembrane</keyword>
<evidence type="ECO:0000256" key="4">
    <source>
        <dbReference type="ARBA" id="ARBA00022741"/>
    </source>
</evidence>
<comment type="subcellular location">
    <subcellularLocation>
        <location evidence="1">Cell membrane</location>
        <topology evidence="1">Multi-pass membrane protein</topology>
    </subcellularLocation>
</comment>
<dbReference type="AlphaFoldDB" id="A0A074V5Y4"/>
<evidence type="ECO:0000313" key="12">
    <source>
        <dbReference type="Proteomes" id="UP000027644"/>
    </source>
</evidence>
<dbReference type="Pfam" id="PF00664">
    <property type="entry name" value="ABC_membrane"/>
    <property type="match status" value="1"/>
</dbReference>
<feature type="domain" description="ABC transmembrane type-1" evidence="10">
    <location>
        <begin position="44"/>
        <end position="331"/>
    </location>
</feature>
<accession>A0A074V5Y4</accession>
<organism evidence="11 12">
    <name type="scientific">Snodgrassella alvi SCGC AB-598-J21</name>
    <dbReference type="NCBI Taxonomy" id="1385367"/>
    <lineage>
        <taxon>Bacteria</taxon>
        <taxon>Pseudomonadati</taxon>
        <taxon>Pseudomonadota</taxon>
        <taxon>Betaproteobacteria</taxon>
        <taxon>Neisseriales</taxon>
        <taxon>Neisseriaceae</taxon>
        <taxon>Snodgrassella</taxon>
    </lineage>
</organism>
<proteinExistence type="predicted"/>
<comment type="caution">
    <text evidence="11">The sequence shown here is derived from an EMBL/GenBank/DDBJ whole genome shotgun (WGS) entry which is preliminary data.</text>
</comment>
<dbReference type="Gene3D" id="1.20.1560.10">
    <property type="entry name" value="ABC transporter type 1, transmembrane domain"/>
    <property type="match status" value="1"/>
</dbReference>
<dbReference type="SUPFAM" id="SSF90123">
    <property type="entry name" value="ABC transporter transmembrane region"/>
    <property type="match status" value="1"/>
</dbReference>
<dbReference type="InterPro" id="IPR014216">
    <property type="entry name" value="ABC_transptr_CydD"/>
</dbReference>
<feature type="domain" description="ABC transporter" evidence="9">
    <location>
        <begin position="366"/>
        <end position="579"/>
    </location>
</feature>
<dbReference type="CDD" id="cd18584">
    <property type="entry name" value="ABC_6TM_AarD_CydD"/>
    <property type="match status" value="1"/>
</dbReference>
<dbReference type="GO" id="GO:0140359">
    <property type="term" value="F:ABC-type transporter activity"/>
    <property type="evidence" value="ECO:0007669"/>
    <property type="project" value="InterPro"/>
</dbReference>
<dbReference type="InterPro" id="IPR003439">
    <property type="entry name" value="ABC_transporter-like_ATP-bd"/>
</dbReference>
<dbReference type="GO" id="GO:0034040">
    <property type="term" value="F:ATPase-coupled lipid transmembrane transporter activity"/>
    <property type="evidence" value="ECO:0007669"/>
    <property type="project" value="TreeGrafter"/>
</dbReference>
<evidence type="ECO:0000259" key="9">
    <source>
        <dbReference type="PROSITE" id="PS50893"/>
    </source>
</evidence>
<evidence type="ECO:0000256" key="3">
    <source>
        <dbReference type="ARBA" id="ARBA00022692"/>
    </source>
</evidence>
<dbReference type="Pfam" id="PF00005">
    <property type="entry name" value="ABC_tran"/>
    <property type="match status" value="1"/>
</dbReference>
<dbReference type="GO" id="GO:0042883">
    <property type="term" value="P:cysteine transport"/>
    <property type="evidence" value="ECO:0007669"/>
    <property type="project" value="InterPro"/>
</dbReference>
<dbReference type="GO" id="GO:0016887">
    <property type="term" value="F:ATP hydrolysis activity"/>
    <property type="evidence" value="ECO:0007669"/>
    <property type="project" value="InterPro"/>
</dbReference>
<feature type="transmembrane region" description="Helical" evidence="8">
    <location>
        <begin position="41"/>
        <end position="68"/>
    </location>
</feature>
<sequence>MLIESFRQRGRKGLVRSNLHASAPRFYLRLWQKRQHRSYRLAWVLMVTAAVLIIVQSALLANLFALWLNGENVTETLFQFLPYLLICWLLRPLLNYFKDRLLLRASVAIRLQLRSQLMKALALLGPERSQYGSDGALSTMVLEQVDALDGYLSRYVLQQQLAALMPVLIAAATCFYSPFAAALLLLTAPLVPIFMILLGQAAARKNRAQFSALAALSGRFLDLLRGLPTLRRLGAQLQAQKTIDAAAESYRVRTMAVLRLAFLSTAVLELFASLAIALVAVYLGLGLLGVLPWANGQIPVPYQGALFILLLAPEFYAPLRQLGADYHDKAKAEAAAETLMPLYKVVENIPAVSEEVDFVLQTPPSLRADYLVVYGRDERIRLPQFSFCIEAGERVLLRGASGSGKSSLLQALLGFAPYSGTLWINQHNYAELNLPLLRQSVAYLAQTPPILPLSIAENLRLASPDATDEELQQVLQQVGLWVLIQRLPHQMDTQLGERGRGMSGGQLQRLALAQMLLRKAPLWLLDEPTAHLDAQTASEIMQLLAQLSIGKTVILVSHDISFAGWVDREIMLTDRQEQLR</sequence>
<dbReference type="SUPFAM" id="SSF52540">
    <property type="entry name" value="P-loop containing nucleoside triphosphate hydrolases"/>
    <property type="match status" value="1"/>
</dbReference>
<dbReference type="SMART" id="SM00382">
    <property type="entry name" value="AAA"/>
    <property type="match status" value="1"/>
</dbReference>
<evidence type="ECO:0000256" key="2">
    <source>
        <dbReference type="ARBA" id="ARBA00022475"/>
    </source>
</evidence>
<feature type="transmembrane region" description="Helical" evidence="8">
    <location>
        <begin position="185"/>
        <end position="203"/>
    </location>
</feature>
<dbReference type="Proteomes" id="UP000027644">
    <property type="component" value="Unassembled WGS sequence"/>
</dbReference>
<dbReference type="PROSITE" id="PS00211">
    <property type="entry name" value="ABC_TRANSPORTER_1"/>
    <property type="match status" value="1"/>
</dbReference>
<keyword evidence="6 8" id="KW-1133">Transmembrane helix</keyword>
<keyword evidence="5" id="KW-0067">ATP-binding</keyword>
<keyword evidence="7 8" id="KW-0472">Membrane</keyword>
<dbReference type="GO" id="GO:0005886">
    <property type="term" value="C:plasma membrane"/>
    <property type="evidence" value="ECO:0007669"/>
    <property type="project" value="UniProtKB-SubCell"/>
</dbReference>
<protein>
    <submittedName>
        <fullName evidence="11">ABC-type transport system involved in cytochrome bd biosynthesis</fullName>
    </submittedName>
</protein>
<dbReference type="GO" id="GO:0005524">
    <property type="term" value="F:ATP binding"/>
    <property type="evidence" value="ECO:0007669"/>
    <property type="project" value="UniProtKB-KW"/>
</dbReference>
<evidence type="ECO:0000256" key="6">
    <source>
        <dbReference type="ARBA" id="ARBA00022989"/>
    </source>
</evidence>
<dbReference type="PROSITE" id="PS50929">
    <property type="entry name" value="ABC_TM1F"/>
    <property type="match status" value="1"/>
</dbReference>
<reference evidence="11 12" key="1">
    <citation type="journal article" date="2014" name="PLoS Genet.">
        <title>Hidden diversity in honey bee gut symbionts detected by single-cell genomics.</title>
        <authorList>
            <person name="Engel P."/>
            <person name="Stepanauskas R."/>
            <person name="Moran N."/>
        </authorList>
    </citation>
    <scope>NUCLEOTIDE SEQUENCE [LARGE SCALE GENOMIC DNA]</scope>
    <source>
        <strain evidence="11 12">SCGC AB-598-J21</strain>
    </source>
</reference>
<dbReference type="InterPro" id="IPR011527">
    <property type="entry name" value="ABC1_TM_dom"/>
</dbReference>
<feature type="transmembrane region" description="Helical" evidence="8">
    <location>
        <begin position="80"/>
        <end position="97"/>
    </location>
</feature>
<keyword evidence="2" id="KW-1003">Cell membrane</keyword>
<dbReference type="InterPro" id="IPR039421">
    <property type="entry name" value="Type_1_exporter"/>
</dbReference>
<feature type="transmembrane region" description="Helical" evidence="8">
    <location>
        <begin position="161"/>
        <end position="179"/>
    </location>
</feature>
<dbReference type="PANTHER" id="PTHR24221:SF261">
    <property type="entry name" value="GLUTATHIONE_L-CYSTEINE TRANSPORT SYSTEM ATP-BINDING_PERMEASE PROTEIN CYDD"/>
    <property type="match status" value="1"/>
</dbReference>
<dbReference type="InterPro" id="IPR003593">
    <property type="entry name" value="AAA+_ATPase"/>
</dbReference>
<dbReference type="InterPro" id="IPR027417">
    <property type="entry name" value="P-loop_NTPase"/>
</dbReference>
<evidence type="ECO:0000256" key="7">
    <source>
        <dbReference type="ARBA" id="ARBA00023136"/>
    </source>
</evidence>
<evidence type="ECO:0000259" key="10">
    <source>
        <dbReference type="PROSITE" id="PS50929"/>
    </source>
</evidence>
<gene>
    <name evidence="11" type="ORF">SASC598J21_016180</name>
</gene>
<name>A0A074V5Y4_9NEIS</name>
<evidence type="ECO:0000256" key="1">
    <source>
        <dbReference type="ARBA" id="ARBA00004651"/>
    </source>
</evidence>
<dbReference type="EMBL" id="AVQL01000448">
    <property type="protein sequence ID" value="KEQ00596.1"/>
    <property type="molecule type" value="Genomic_DNA"/>
</dbReference>
<feature type="transmembrane region" description="Helical" evidence="8">
    <location>
        <begin position="260"/>
        <end position="288"/>
    </location>
</feature>
<dbReference type="PROSITE" id="PS50893">
    <property type="entry name" value="ABC_TRANSPORTER_2"/>
    <property type="match status" value="1"/>
</dbReference>
<keyword evidence="4" id="KW-0547">Nucleotide-binding</keyword>